<dbReference type="GO" id="GO:0071111">
    <property type="term" value="F:cyclic-guanylate-specific phosphodiesterase activity"/>
    <property type="evidence" value="ECO:0007669"/>
    <property type="project" value="UniProtKB-EC"/>
</dbReference>
<gene>
    <name evidence="4" type="primary">dosP_1</name>
    <name evidence="4" type="ORF">ELLFYP34_00596</name>
</gene>
<reference evidence="4" key="1">
    <citation type="submission" date="2019-11" db="EMBL/GenBank/DDBJ databases">
        <authorList>
            <person name="Feng L."/>
        </authorList>
    </citation>
    <scope>NUCLEOTIDE SEQUENCE</scope>
    <source>
        <strain evidence="4">ElimosumLFYP34</strain>
    </source>
</reference>
<feature type="transmembrane region" description="Helical" evidence="1">
    <location>
        <begin position="506"/>
        <end position="528"/>
    </location>
</feature>
<name>A0A6N3FV51_EUBLI</name>
<organism evidence="4">
    <name type="scientific">Eubacterium limosum</name>
    <dbReference type="NCBI Taxonomy" id="1736"/>
    <lineage>
        <taxon>Bacteria</taxon>
        <taxon>Bacillati</taxon>
        <taxon>Bacillota</taxon>
        <taxon>Clostridia</taxon>
        <taxon>Eubacteriales</taxon>
        <taxon>Eubacteriaceae</taxon>
        <taxon>Eubacterium</taxon>
    </lineage>
</organism>
<dbReference type="PANTHER" id="PTHR33121">
    <property type="entry name" value="CYCLIC DI-GMP PHOSPHODIESTERASE PDEF"/>
    <property type="match status" value="1"/>
</dbReference>
<dbReference type="SUPFAM" id="SSF55073">
    <property type="entry name" value="Nucleotide cyclase"/>
    <property type="match status" value="1"/>
</dbReference>
<dbReference type="AlphaFoldDB" id="A0A6N3FV51"/>
<dbReference type="Gene3D" id="3.40.190.10">
    <property type="entry name" value="Periplasmic binding protein-like II"/>
    <property type="match status" value="4"/>
</dbReference>
<dbReference type="Gene3D" id="3.20.20.450">
    <property type="entry name" value="EAL domain"/>
    <property type="match status" value="1"/>
</dbReference>
<feature type="domain" description="GGDEF" evidence="3">
    <location>
        <begin position="570"/>
        <end position="703"/>
    </location>
</feature>
<accession>A0A6N3FV51</accession>
<evidence type="ECO:0000259" key="2">
    <source>
        <dbReference type="PROSITE" id="PS50883"/>
    </source>
</evidence>
<dbReference type="CDD" id="cd01948">
    <property type="entry name" value="EAL"/>
    <property type="match status" value="1"/>
</dbReference>
<dbReference type="Pfam" id="PF00497">
    <property type="entry name" value="SBP_bac_3"/>
    <property type="match status" value="1"/>
</dbReference>
<evidence type="ECO:0000259" key="3">
    <source>
        <dbReference type="PROSITE" id="PS50887"/>
    </source>
</evidence>
<evidence type="ECO:0000256" key="1">
    <source>
        <dbReference type="SAM" id="Phobius"/>
    </source>
</evidence>
<dbReference type="InterPro" id="IPR043128">
    <property type="entry name" value="Rev_trsase/Diguanyl_cyclase"/>
</dbReference>
<dbReference type="PANTHER" id="PTHR33121:SF70">
    <property type="entry name" value="SIGNALING PROTEIN YKOW"/>
    <property type="match status" value="1"/>
</dbReference>
<dbReference type="SMART" id="SM00267">
    <property type="entry name" value="GGDEF"/>
    <property type="match status" value="1"/>
</dbReference>
<sequence>MKKSAVEYRYLFISALAVICLCGLFLCIPAYGKEDTATVRVGYYEDGDYMYRNTAGEYVGYDFEFLREISKFSDLRYNIIDCTSWENTYRLLKEGQIDILPAVYKNAEREQECLFSEQPMCNIYTTLNVRADDTRYSYEDFSAFQGMKVGIIKDSVDGENFKSYCAENNIALTVLPYFETQDLLGALEDGTLDGVAITHLGRNSTFRSVAQFAPAPLYIAISKSRPDVAEAVDSAISTILLRDPNYTMNLYNKYFSVTNAQKPVFTKSELKYIESKKTVSAVYDYMAPPFSYTSPDNGAFAGIAADLFSQIAENSGLRFQFSPEVYSLGLEKVKNGRADVICSVAGDYLWESRNNLSTTRYYLRSPTVLIRKNTSAPLARIAMPQDYGAAEAIISDYPDADVYYYSNTEACLEALMENRVNAVFANSQVADYLLSDASYTALSSTPLSNYTIELSIGVSNTADPRLFSILDKCIQYTSEENIDAIVMENSIQPKAMTVREFLTENAVTVIAITVSVLGLIILLLVYNLRSKSKSNQKIQNLLYRDTLTGLDNLDKFLAECGGLLKSAPEGGYALIYSDINQFKTINDRYGFTAGDQLLRAYAQILRENIREGEYCARVSSDNFVLLLKYSDWETLCTRMTDIQKATDSWIQRAGFPAPVLTASGVYLVDKAEKQDVQLMLDLANYARRSAKNTSKSAIVLYDRQMRQNTLLRKELTDRLPAALRAHEFVPYFQPKVNMITGQIVGSEALVRWNHPDRGLLAPGAFVPVFEENGSIVEIDWYIYEAVCYTLRSWIDRGLPVYPVSCNFSSIHFDHSDFTDRITALADLYAIPHRLLELEITESIIVTHPKRVASQIASLREKGFMTAIDDFGSGYSSLGQLEQMAARVLKLDRSFVQRGMLDAREQTVIANIVNLAHDLGMRILCEGVETRQQANILIRLDCIYAQGFYYSKPVPLEEFEEMLLKPPFESINL</sequence>
<dbReference type="InterPro" id="IPR001638">
    <property type="entry name" value="Solute-binding_3/MltF_N"/>
</dbReference>
<dbReference type="SUPFAM" id="SSF141868">
    <property type="entry name" value="EAL domain-like"/>
    <property type="match status" value="1"/>
</dbReference>
<dbReference type="InterPro" id="IPR001633">
    <property type="entry name" value="EAL_dom"/>
</dbReference>
<dbReference type="InterPro" id="IPR029787">
    <property type="entry name" value="Nucleotide_cyclase"/>
</dbReference>
<keyword evidence="4" id="KW-0378">Hydrolase</keyword>
<evidence type="ECO:0000313" key="4">
    <source>
        <dbReference type="EMBL" id="VYU55870.1"/>
    </source>
</evidence>
<dbReference type="InterPro" id="IPR050706">
    <property type="entry name" value="Cyclic-di-GMP_PDE-like"/>
</dbReference>
<dbReference type="InterPro" id="IPR035919">
    <property type="entry name" value="EAL_sf"/>
</dbReference>
<dbReference type="PROSITE" id="PS50887">
    <property type="entry name" value="GGDEF"/>
    <property type="match status" value="1"/>
</dbReference>
<dbReference type="CDD" id="cd01949">
    <property type="entry name" value="GGDEF"/>
    <property type="match status" value="1"/>
</dbReference>
<keyword evidence="1" id="KW-1133">Transmembrane helix</keyword>
<proteinExistence type="predicted"/>
<dbReference type="SMART" id="SM00062">
    <property type="entry name" value="PBPb"/>
    <property type="match status" value="2"/>
</dbReference>
<dbReference type="Pfam" id="PF00563">
    <property type="entry name" value="EAL"/>
    <property type="match status" value="1"/>
</dbReference>
<protein>
    <submittedName>
        <fullName evidence="4">Oxygen sensor protein DosP</fullName>
        <ecNumber evidence="4">3.1.4.52</ecNumber>
    </submittedName>
</protein>
<dbReference type="Gene3D" id="3.30.70.270">
    <property type="match status" value="1"/>
</dbReference>
<dbReference type="NCBIfam" id="TIGR00254">
    <property type="entry name" value="GGDEF"/>
    <property type="match status" value="1"/>
</dbReference>
<feature type="domain" description="EAL" evidence="2">
    <location>
        <begin position="712"/>
        <end position="966"/>
    </location>
</feature>
<dbReference type="InterPro" id="IPR000160">
    <property type="entry name" value="GGDEF_dom"/>
</dbReference>
<dbReference type="CDD" id="cd01007">
    <property type="entry name" value="PBP2_BvgS_HisK_like"/>
    <property type="match status" value="1"/>
</dbReference>
<dbReference type="EMBL" id="CACRTR010000012">
    <property type="protein sequence ID" value="VYU55870.1"/>
    <property type="molecule type" value="Genomic_DNA"/>
</dbReference>
<dbReference type="Pfam" id="PF00990">
    <property type="entry name" value="GGDEF"/>
    <property type="match status" value="1"/>
</dbReference>
<dbReference type="SMART" id="SM00052">
    <property type="entry name" value="EAL"/>
    <property type="match status" value="1"/>
</dbReference>
<keyword evidence="1" id="KW-0812">Transmembrane</keyword>
<dbReference type="PROSITE" id="PS50883">
    <property type="entry name" value="EAL"/>
    <property type="match status" value="1"/>
</dbReference>
<dbReference type="EC" id="3.1.4.52" evidence="4"/>
<dbReference type="SUPFAM" id="SSF53850">
    <property type="entry name" value="Periplasmic binding protein-like II"/>
    <property type="match status" value="2"/>
</dbReference>
<keyword evidence="1" id="KW-0472">Membrane</keyword>